<keyword evidence="2" id="KW-0812">Transmembrane</keyword>
<keyword evidence="4" id="KW-1185">Reference proteome</keyword>
<evidence type="ECO:0000313" key="3">
    <source>
        <dbReference type="EMBL" id="KAF2786990.1"/>
    </source>
</evidence>
<keyword evidence="2" id="KW-1133">Transmembrane helix</keyword>
<dbReference type="EMBL" id="MU002377">
    <property type="protein sequence ID" value="KAF2786990.1"/>
    <property type="molecule type" value="Genomic_DNA"/>
</dbReference>
<organism evidence="3 4">
    <name type="scientific">Melanomma pulvis-pyrius CBS 109.77</name>
    <dbReference type="NCBI Taxonomy" id="1314802"/>
    <lineage>
        <taxon>Eukaryota</taxon>
        <taxon>Fungi</taxon>
        <taxon>Dikarya</taxon>
        <taxon>Ascomycota</taxon>
        <taxon>Pezizomycotina</taxon>
        <taxon>Dothideomycetes</taxon>
        <taxon>Pleosporomycetidae</taxon>
        <taxon>Pleosporales</taxon>
        <taxon>Melanommataceae</taxon>
        <taxon>Melanomma</taxon>
    </lineage>
</organism>
<keyword evidence="2" id="KW-0472">Membrane</keyword>
<accession>A0A6A6WS78</accession>
<proteinExistence type="predicted"/>
<gene>
    <name evidence="3" type="ORF">K505DRAFT_135164</name>
</gene>
<name>A0A6A6WS78_9PLEO</name>
<reference evidence="3" key="1">
    <citation type="journal article" date="2020" name="Stud. Mycol.">
        <title>101 Dothideomycetes genomes: a test case for predicting lifestyles and emergence of pathogens.</title>
        <authorList>
            <person name="Haridas S."/>
            <person name="Albert R."/>
            <person name="Binder M."/>
            <person name="Bloem J."/>
            <person name="Labutti K."/>
            <person name="Salamov A."/>
            <person name="Andreopoulos B."/>
            <person name="Baker S."/>
            <person name="Barry K."/>
            <person name="Bills G."/>
            <person name="Bluhm B."/>
            <person name="Cannon C."/>
            <person name="Castanera R."/>
            <person name="Culley D."/>
            <person name="Daum C."/>
            <person name="Ezra D."/>
            <person name="Gonzalez J."/>
            <person name="Henrissat B."/>
            <person name="Kuo A."/>
            <person name="Liang C."/>
            <person name="Lipzen A."/>
            <person name="Lutzoni F."/>
            <person name="Magnuson J."/>
            <person name="Mondo S."/>
            <person name="Nolan M."/>
            <person name="Ohm R."/>
            <person name="Pangilinan J."/>
            <person name="Park H.-J."/>
            <person name="Ramirez L."/>
            <person name="Alfaro M."/>
            <person name="Sun H."/>
            <person name="Tritt A."/>
            <person name="Yoshinaga Y."/>
            <person name="Zwiers L.-H."/>
            <person name="Turgeon B."/>
            <person name="Goodwin S."/>
            <person name="Spatafora J."/>
            <person name="Crous P."/>
            <person name="Grigoriev I."/>
        </authorList>
    </citation>
    <scope>NUCLEOTIDE SEQUENCE</scope>
    <source>
        <strain evidence="3">CBS 109.77</strain>
    </source>
</reference>
<feature type="transmembrane region" description="Helical" evidence="2">
    <location>
        <begin position="48"/>
        <end position="72"/>
    </location>
</feature>
<sequence>MLERTNPAPVLQPRRPGVPNRHHEEANPRGGGDHRAYLRNSPAHAGTVAVAVALAVAVAVVVVVVVVVLLLVCGRG</sequence>
<evidence type="ECO:0000256" key="2">
    <source>
        <dbReference type="SAM" id="Phobius"/>
    </source>
</evidence>
<dbReference type="AlphaFoldDB" id="A0A6A6WS78"/>
<dbReference type="Proteomes" id="UP000799757">
    <property type="component" value="Unassembled WGS sequence"/>
</dbReference>
<feature type="compositionally biased region" description="Basic and acidic residues" evidence="1">
    <location>
        <begin position="21"/>
        <end position="36"/>
    </location>
</feature>
<evidence type="ECO:0000313" key="4">
    <source>
        <dbReference type="Proteomes" id="UP000799757"/>
    </source>
</evidence>
<protein>
    <submittedName>
        <fullName evidence="3">Uncharacterized protein</fullName>
    </submittedName>
</protein>
<evidence type="ECO:0000256" key="1">
    <source>
        <dbReference type="SAM" id="MobiDB-lite"/>
    </source>
</evidence>
<feature type="region of interest" description="Disordered" evidence="1">
    <location>
        <begin position="1"/>
        <end position="38"/>
    </location>
</feature>